<name>A0ABS0TZC8_SERPR</name>
<proteinExistence type="predicted"/>
<dbReference type="RefSeq" id="WP_198642653.1">
    <property type="nucleotide sequence ID" value="NZ_JAEHSL010000036.1"/>
</dbReference>
<sequence length="144" mass="16127">MSQQGYSIGRDTTVVVTLASGTHLNLGKVISFTANQKTKEQEITDITGNTDNLRFFKGWQGNFVLERRGASLDQYFAELEANYYAGQEEPPVTIQETITEPDGSVSQYRYERVMLKFDDAGERAGDKSVSQKISFTASRRVQQA</sequence>
<feature type="compositionally biased region" description="Polar residues" evidence="1">
    <location>
        <begin position="128"/>
        <end position="144"/>
    </location>
</feature>
<gene>
    <name evidence="2" type="ORF">JEQ07_24085</name>
</gene>
<keyword evidence="3" id="KW-1185">Reference proteome</keyword>
<comment type="caution">
    <text evidence="2">The sequence shown here is derived from an EMBL/GenBank/DDBJ whole genome shotgun (WGS) entry which is preliminary data.</text>
</comment>
<evidence type="ECO:0000313" key="2">
    <source>
        <dbReference type="EMBL" id="MBI6183462.1"/>
    </source>
</evidence>
<reference evidence="2 3" key="1">
    <citation type="submission" date="2020-12" db="EMBL/GenBank/DDBJ databases">
        <title>Enhanced detection system for hospital associated transmission using whole genome sequencing surveillance.</title>
        <authorList>
            <person name="Harrison L.H."/>
            <person name="Van Tyne D."/>
            <person name="Marsh J.W."/>
            <person name="Griffith M.P."/>
            <person name="Snyder D.J."/>
            <person name="Cooper V.S."/>
            <person name="Mustapha M."/>
        </authorList>
    </citation>
    <scope>NUCLEOTIDE SEQUENCE [LARGE SCALE GENOMIC DNA]</scope>
    <source>
        <strain evidence="2 3">SER00238</strain>
    </source>
</reference>
<organism evidence="2 3">
    <name type="scientific">Serratia proteamaculans</name>
    <dbReference type="NCBI Taxonomy" id="28151"/>
    <lineage>
        <taxon>Bacteria</taxon>
        <taxon>Pseudomonadati</taxon>
        <taxon>Pseudomonadota</taxon>
        <taxon>Gammaproteobacteria</taxon>
        <taxon>Enterobacterales</taxon>
        <taxon>Yersiniaceae</taxon>
        <taxon>Serratia</taxon>
    </lineage>
</organism>
<evidence type="ECO:0000256" key="1">
    <source>
        <dbReference type="SAM" id="MobiDB-lite"/>
    </source>
</evidence>
<accession>A0ABS0TZC8</accession>
<evidence type="ECO:0008006" key="4">
    <source>
        <dbReference type="Google" id="ProtNLM"/>
    </source>
</evidence>
<feature type="region of interest" description="Disordered" evidence="1">
    <location>
        <begin position="122"/>
        <end position="144"/>
    </location>
</feature>
<evidence type="ECO:0000313" key="3">
    <source>
        <dbReference type="Proteomes" id="UP000639004"/>
    </source>
</evidence>
<protein>
    <recommendedName>
        <fullName evidence="4">Phage tail protein</fullName>
    </recommendedName>
</protein>
<dbReference type="EMBL" id="JAEHSL010000036">
    <property type="protein sequence ID" value="MBI6183462.1"/>
    <property type="molecule type" value="Genomic_DNA"/>
</dbReference>
<dbReference type="Proteomes" id="UP000639004">
    <property type="component" value="Unassembled WGS sequence"/>
</dbReference>